<keyword evidence="4" id="KW-1185">Reference proteome</keyword>
<dbReference type="GO" id="GO:0016874">
    <property type="term" value="F:ligase activity"/>
    <property type="evidence" value="ECO:0007669"/>
    <property type="project" value="UniProtKB-KW"/>
</dbReference>
<evidence type="ECO:0000256" key="1">
    <source>
        <dbReference type="SAM" id="SignalP"/>
    </source>
</evidence>
<keyword evidence="3" id="KW-0436">Ligase</keyword>
<dbReference type="InterPro" id="IPR019197">
    <property type="entry name" value="Biotin-prot_ligase_N"/>
</dbReference>
<feature type="signal peptide" evidence="1">
    <location>
        <begin position="1"/>
        <end position="33"/>
    </location>
</feature>
<feature type="chain" id="PRO_5003258592" evidence="1">
    <location>
        <begin position="34"/>
        <end position="272"/>
    </location>
</feature>
<gene>
    <name evidence="3" type="ordered locus">Plabr_4279</name>
</gene>
<protein>
    <submittedName>
        <fullName evidence="3">Biotin apo-protein ligase-related protein</fullName>
    </submittedName>
</protein>
<name>F0SJ03_RUBBR</name>
<dbReference type="Proteomes" id="UP000006860">
    <property type="component" value="Chromosome"/>
</dbReference>
<dbReference type="AlphaFoldDB" id="F0SJ03"/>
<feature type="domain" description="Biotin-protein ligase N-terminal" evidence="2">
    <location>
        <begin position="76"/>
        <end position="141"/>
    </location>
</feature>
<evidence type="ECO:0000259" key="2">
    <source>
        <dbReference type="Pfam" id="PF09825"/>
    </source>
</evidence>
<feature type="domain" description="Biotin-protein ligase N-terminal" evidence="2">
    <location>
        <begin position="162"/>
        <end position="252"/>
    </location>
</feature>
<organism evidence="3 4">
    <name type="scientific">Rubinisphaera brasiliensis (strain ATCC 49424 / DSM 5305 / JCM 21570 / IAM 15109 / NBRC 103401 / IFAM 1448)</name>
    <name type="common">Planctomyces brasiliensis</name>
    <dbReference type="NCBI Taxonomy" id="756272"/>
    <lineage>
        <taxon>Bacteria</taxon>
        <taxon>Pseudomonadati</taxon>
        <taxon>Planctomycetota</taxon>
        <taxon>Planctomycetia</taxon>
        <taxon>Planctomycetales</taxon>
        <taxon>Planctomycetaceae</taxon>
        <taxon>Rubinisphaera</taxon>
    </lineage>
</organism>
<evidence type="ECO:0000313" key="4">
    <source>
        <dbReference type="Proteomes" id="UP000006860"/>
    </source>
</evidence>
<dbReference type="KEGG" id="pbs:Plabr_4279"/>
<sequence>MSTRLSNTSMHQLWLSLAILLASVTTCPLSLQAEELDLKFDKSVRAKVAVYCHSDGKSRGAVNLMKFLTPENGFDAVIVTPEDVLNNRLSDQKFDVLIMPGGMASAQATNLGETGREKVREFVGQGGGYVGICAGAYLSTTYKPWSLNLVNARVWDLSHWARGTGMVTLKLTDSGQSVLKSDSPQLETYYGQGPLLMPGNDPQLPGYEVLASYGTEVAKNGAPVGAMVDSHAIIRTQYGTGRVICYSPHPEKDWGPKPIMAHGIRWASAVDK</sequence>
<reference evidence="4" key="1">
    <citation type="submission" date="2011-02" db="EMBL/GenBank/DDBJ databases">
        <title>The complete genome of Planctomyces brasiliensis DSM 5305.</title>
        <authorList>
            <person name="Lucas S."/>
            <person name="Copeland A."/>
            <person name="Lapidus A."/>
            <person name="Bruce D."/>
            <person name="Goodwin L."/>
            <person name="Pitluck S."/>
            <person name="Kyrpides N."/>
            <person name="Mavromatis K."/>
            <person name="Pagani I."/>
            <person name="Ivanova N."/>
            <person name="Ovchinnikova G."/>
            <person name="Lu M."/>
            <person name="Detter J.C."/>
            <person name="Han C."/>
            <person name="Land M."/>
            <person name="Hauser L."/>
            <person name="Markowitz V."/>
            <person name="Cheng J.-F."/>
            <person name="Hugenholtz P."/>
            <person name="Woyke T."/>
            <person name="Wu D."/>
            <person name="Tindall B."/>
            <person name="Pomrenke H.G."/>
            <person name="Brambilla E."/>
            <person name="Klenk H.-P."/>
            <person name="Eisen J.A."/>
        </authorList>
    </citation>
    <scope>NUCLEOTIDE SEQUENCE [LARGE SCALE GENOMIC DNA]</scope>
    <source>
        <strain evidence="4">ATCC 49424 / DSM 5305 / JCM 21570 / NBRC 103401 / IFAM 1448</strain>
    </source>
</reference>
<evidence type="ECO:0000313" key="3">
    <source>
        <dbReference type="EMBL" id="ADY61852.1"/>
    </source>
</evidence>
<dbReference type="eggNOG" id="COG4285">
    <property type="taxonomic scope" value="Bacteria"/>
</dbReference>
<dbReference type="Pfam" id="PF09825">
    <property type="entry name" value="BPL_N"/>
    <property type="match status" value="2"/>
</dbReference>
<dbReference type="RefSeq" id="WP_013630557.1">
    <property type="nucleotide sequence ID" value="NC_015174.1"/>
</dbReference>
<dbReference type="EMBL" id="CP002546">
    <property type="protein sequence ID" value="ADY61852.1"/>
    <property type="molecule type" value="Genomic_DNA"/>
</dbReference>
<dbReference type="SUPFAM" id="SSF52317">
    <property type="entry name" value="Class I glutamine amidotransferase-like"/>
    <property type="match status" value="1"/>
</dbReference>
<accession>F0SJ03</accession>
<keyword evidence="1" id="KW-0732">Signal</keyword>
<proteinExistence type="predicted"/>
<dbReference type="Gene3D" id="3.40.50.880">
    <property type="match status" value="1"/>
</dbReference>
<dbReference type="InterPro" id="IPR029062">
    <property type="entry name" value="Class_I_gatase-like"/>
</dbReference>
<dbReference type="HOGENOM" id="CLU_057558_2_0_0"/>
<dbReference type="STRING" id="756272.Plabr_4279"/>